<protein>
    <submittedName>
        <fullName evidence="1">Uncharacterized protein</fullName>
    </submittedName>
</protein>
<comment type="caution">
    <text evidence="1">The sequence shown here is derived from an EMBL/GenBank/DDBJ whole genome shotgun (WGS) entry which is preliminary data.</text>
</comment>
<evidence type="ECO:0000313" key="1">
    <source>
        <dbReference type="EMBL" id="KAJ4437795.1"/>
    </source>
</evidence>
<dbReference type="EMBL" id="JAJSOF020000019">
    <property type="protein sequence ID" value="KAJ4437795.1"/>
    <property type="molecule type" value="Genomic_DNA"/>
</dbReference>
<dbReference type="Proteomes" id="UP001148838">
    <property type="component" value="Unassembled WGS sequence"/>
</dbReference>
<evidence type="ECO:0000313" key="2">
    <source>
        <dbReference type="Proteomes" id="UP001148838"/>
    </source>
</evidence>
<name>A0ABQ8SVN3_PERAM</name>
<gene>
    <name evidence="1" type="ORF">ANN_13733</name>
</gene>
<keyword evidence="2" id="KW-1185">Reference proteome</keyword>
<accession>A0ABQ8SVN3</accession>
<reference evidence="1 2" key="1">
    <citation type="journal article" date="2022" name="Allergy">
        <title>Genome assembly and annotation of Periplaneta americana reveal a comprehensive cockroach allergen profile.</title>
        <authorList>
            <person name="Wang L."/>
            <person name="Xiong Q."/>
            <person name="Saelim N."/>
            <person name="Wang L."/>
            <person name="Nong W."/>
            <person name="Wan A.T."/>
            <person name="Shi M."/>
            <person name="Liu X."/>
            <person name="Cao Q."/>
            <person name="Hui J.H.L."/>
            <person name="Sookrung N."/>
            <person name="Leung T.F."/>
            <person name="Tungtrongchitr A."/>
            <person name="Tsui S.K.W."/>
        </authorList>
    </citation>
    <scope>NUCLEOTIDE SEQUENCE [LARGE SCALE GENOMIC DNA]</scope>
    <source>
        <strain evidence="1">PWHHKU_190912</strain>
    </source>
</reference>
<organism evidence="1 2">
    <name type="scientific">Periplaneta americana</name>
    <name type="common">American cockroach</name>
    <name type="synonym">Blatta americana</name>
    <dbReference type="NCBI Taxonomy" id="6978"/>
    <lineage>
        <taxon>Eukaryota</taxon>
        <taxon>Metazoa</taxon>
        <taxon>Ecdysozoa</taxon>
        <taxon>Arthropoda</taxon>
        <taxon>Hexapoda</taxon>
        <taxon>Insecta</taxon>
        <taxon>Pterygota</taxon>
        <taxon>Neoptera</taxon>
        <taxon>Polyneoptera</taxon>
        <taxon>Dictyoptera</taxon>
        <taxon>Blattodea</taxon>
        <taxon>Blattoidea</taxon>
        <taxon>Blattidae</taxon>
        <taxon>Blattinae</taxon>
        <taxon>Periplaneta</taxon>
    </lineage>
</organism>
<proteinExistence type="predicted"/>
<sequence>MSIKFYLSGLIEIKLLKWRRPRKGQNEALLHDYRYSYKVRTKKDGVVMDVTVCYKGFLALHGICARTLQTIQEQLKECGKVVRWKHKNRQHAISDETKNTIDDHIQYQYHQLQ</sequence>